<name>A0A7I8VG19_9ANNE</name>
<sequence length="557" mass="62950">MKILSRYFYYSLFLAVQGPPINCGTIPSKFGLAASKYSHQENTDVYFINLEAKTYKTIISIDKRIYHINYNPNDEHIYIYISSQLYKFPLADAIDNTITGNWNNYIIPTSTSEYIYYLAQFIDIYGNVIWSGEDSSNSKIAVSSLDGNHKSVVVTGERPLSLAVNPFNGKLYYYFEDGANPTHELIRRDQSGNNRELIMNGVHISFSMDYSTGTLWVTNNENKVFTIDSSDNLQEIGENSKIRGKLAGIGQDKTKIYFSDIFDPNIYSILKNDVSVSEKVVSLSKSIGTLTIYDSETQPLQASPQPPCYNQNPGKCSNGICVPTSSSTSTCLCDIGETCSSATNDPHILVHVEGISLPLCFDIEGKDGDVISLFQHQSSRSELRAQLRGDQYFKTFYFTTEGNQLFFTTTKVIINGEVVSKWPTTRPKHINLPKLQIKSLGTTKFDIEHSKWTIRIEYVQKFLPYLNIYLIKLNEDGNIFEGMIGSIYSQNFTLSLNPQTNSRSIITAKHKVLPLDYRHIQAVKSIKSDIECWMTSSKDEGLYVQPSIEYLLPCMTC</sequence>
<protein>
    <submittedName>
        <fullName evidence="1">DgyrCDS3696</fullName>
    </submittedName>
</protein>
<keyword evidence="2" id="KW-1185">Reference proteome</keyword>
<organism evidence="1 2">
    <name type="scientific">Dimorphilus gyrociliatus</name>
    <dbReference type="NCBI Taxonomy" id="2664684"/>
    <lineage>
        <taxon>Eukaryota</taxon>
        <taxon>Metazoa</taxon>
        <taxon>Spiralia</taxon>
        <taxon>Lophotrochozoa</taxon>
        <taxon>Annelida</taxon>
        <taxon>Polychaeta</taxon>
        <taxon>Polychaeta incertae sedis</taxon>
        <taxon>Dinophilidae</taxon>
        <taxon>Dimorphilus</taxon>
    </lineage>
</organism>
<dbReference type="OrthoDB" id="299997at2759"/>
<dbReference type="Proteomes" id="UP000549394">
    <property type="component" value="Unassembled WGS sequence"/>
</dbReference>
<evidence type="ECO:0000313" key="1">
    <source>
        <dbReference type="EMBL" id="CAD5114640.1"/>
    </source>
</evidence>
<gene>
    <name evidence="1" type="ORF">DGYR_LOCUS3467</name>
</gene>
<comment type="caution">
    <text evidence="1">The sequence shown here is derived from an EMBL/GenBank/DDBJ whole genome shotgun (WGS) entry which is preliminary data.</text>
</comment>
<dbReference type="InterPro" id="IPR011042">
    <property type="entry name" value="6-blade_b-propeller_TolB-like"/>
</dbReference>
<reference evidence="1 2" key="1">
    <citation type="submission" date="2020-08" db="EMBL/GenBank/DDBJ databases">
        <authorList>
            <person name="Hejnol A."/>
        </authorList>
    </citation>
    <scope>NUCLEOTIDE SEQUENCE [LARGE SCALE GENOMIC DNA]</scope>
</reference>
<evidence type="ECO:0000313" key="2">
    <source>
        <dbReference type="Proteomes" id="UP000549394"/>
    </source>
</evidence>
<dbReference type="AlphaFoldDB" id="A0A7I8VG19"/>
<dbReference type="EMBL" id="CAJFCJ010000005">
    <property type="protein sequence ID" value="CAD5114640.1"/>
    <property type="molecule type" value="Genomic_DNA"/>
</dbReference>
<accession>A0A7I8VG19</accession>
<dbReference type="Gene3D" id="2.120.10.30">
    <property type="entry name" value="TolB, C-terminal domain"/>
    <property type="match status" value="1"/>
</dbReference>
<proteinExistence type="predicted"/>
<dbReference type="SUPFAM" id="SSF63825">
    <property type="entry name" value="YWTD domain"/>
    <property type="match status" value="1"/>
</dbReference>